<reference evidence="2" key="1">
    <citation type="submission" date="2020-08" db="EMBL/GenBank/DDBJ databases">
        <title>Multicomponent nature underlies the extraordinary mechanical properties of spider dragline silk.</title>
        <authorList>
            <person name="Kono N."/>
            <person name="Nakamura H."/>
            <person name="Mori M."/>
            <person name="Yoshida Y."/>
            <person name="Ohtoshi R."/>
            <person name="Malay A.D."/>
            <person name="Moran D.A.P."/>
            <person name="Tomita M."/>
            <person name="Numata K."/>
            <person name="Arakawa K."/>
        </authorList>
    </citation>
    <scope>NUCLEOTIDE SEQUENCE</scope>
</reference>
<sequence length="200" mass="22553">MHKSLFRLLHRWDQCISKRIRYYSSAQPHCRFFQATFGPIIFQGLCDWFKEHPLVFTHESSVHSNKASPQDDSSVIPTKSPPPHILIVPLENDSPVKKLLMNANHSVAASSSDKIPLINATKPIPTIIMITIMYLCARRISSSAGQEPYVRKETLSPRIFKRRSSVDSLSPPVARKVKKRSASEEALNAQDKYSLNGGQD</sequence>
<proteinExistence type="predicted"/>
<protein>
    <submittedName>
        <fullName evidence="2">SUN domain-containing ossification factor</fullName>
    </submittedName>
</protein>
<dbReference type="Proteomes" id="UP000886998">
    <property type="component" value="Unassembled WGS sequence"/>
</dbReference>
<feature type="compositionally biased region" description="Polar residues" evidence="1">
    <location>
        <begin position="191"/>
        <end position="200"/>
    </location>
</feature>
<gene>
    <name evidence="2" type="primary">NCL1_32247</name>
    <name evidence="2" type="ORF">TNIN_486491</name>
</gene>
<name>A0A8X7CIR4_9ARAC</name>
<evidence type="ECO:0000313" key="2">
    <source>
        <dbReference type="EMBL" id="GFY67100.1"/>
    </source>
</evidence>
<evidence type="ECO:0000256" key="1">
    <source>
        <dbReference type="SAM" id="MobiDB-lite"/>
    </source>
</evidence>
<dbReference type="AlphaFoldDB" id="A0A8X7CIR4"/>
<evidence type="ECO:0000313" key="3">
    <source>
        <dbReference type="Proteomes" id="UP000886998"/>
    </source>
</evidence>
<feature type="region of interest" description="Disordered" evidence="1">
    <location>
        <begin position="160"/>
        <end position="200"/>
    </location>
</feature>
<keyword evidence="3" id="KW-1185">Reference proteome</keyword>
<dbReference type="EMBL" id="BMAV01016387">
    <property type="protein sequence ID" value="GFY67100.1"/>
    <property type="molecule type" value="Genomic_DNA"/>
</dbReference>
<comment type="caution">
    <text evidence="2">The sequence shown here is derived from an EMBL/GenBank/DDBJ whole genome shotgun (WGS) entry which is preliminary data.</text>
</comment>
<accession>A0A8X7CIR4</accession>
<dbReference type="OrthoDB" id="266334at2759"/>
<organism evidence="2 3">
    <name type="scientific">Trichonephila inaurata madagascariensis</name>
    <dbReference type="NCBI Taxonomy" id="2747483"/>
    <lineage>
        <taxon>Eukaryota</taxon>
        <taxon>Metazoa</taxon>
        <taxon>Ecdysozoa</taxon>
        <taxon>Arthropoda</taxon>
        <taxon>Chelicerata</taxon>
        <taxon>Arachnida</taxon>
        <taxon>Araneae</taxon>
        <taxon>Araneomorphae</taxon>
        <taxon>Entelegynae</taxon>
        <taxon>Araneoidea</taxon>
        <taxon>Nephilidae</taxon>
        <taxon>Trichonephila</taxon>
        <taxon>Trichonephila inaurata</taxon>
    </lineage>
</organism>